<evidence type="ECO:0000256" key="1">
    <source>
        <dbReference type="SAM" id="SignalP"/>
    </source>
</evidence>
<dbReference type="RefSeq" id="WP_145268373.1">
    <property type="nucleotide sequence ID" value="NZ_CP036426.1"/>
</dbReference>
<dbReference type="Proteomes" id="UP000317835">
    <property type="component" value="Chromosome"/>
</dbReference>
<dbReference type="Pfam" id="PF07589">
    <property type="entry name" value="PEP-CTERM"/>
    <property type="match status" value="1"/>
</dbReference>
<proteinExistence type="predicted"/>
<sequence precursor="true">MMTRRRPAPLLALAALLALPAAPAAAEVLYETGFEEPVFTAGLLDGQDGFSAIAGPGAGIVSTSNPSSGDQAVEILGAGLEDLGGLYFSAFDKAIGFTAAPGMDVIDVVADVRLDRSTGGTTADDSVSVNLSAFANDFDLLADVYVSSNGTIVGSVSSGDTFSTTGGLGSYFTLKMSIDFGARAVGFYVDDALIQTLLLPGSITDDTLSFVSLSMISVLPTLDERREFSGSIDNLGVGTPTASVVIPEPGSIVLAGIGALGLAARLRPRRRN</sequence>
<feature type="chain" id="PRO_5021849751" description="Ice-binding protein C-terminal domain-containing protein" evidence="1">
    <location>
        <begin position="27"/>
        <end position="272"/>
    </location>
</feature>
<organism evidence="3 4">
    <name type="scientific">Tautonia plasticadhaerens</name>
    <dbReference type="NCBI Taxonomy" id="2527974"/>
    <lineage>
        <taxon>Bacteria</taxon>
        <taxon>Pseudomonadati</taxon>
        <taxon>Planctomycetota</taxon>
        <taxon>Planctomycetia</taxon>
        <taxon>Isosphaerales</taxon>
        <taxon>Isosphaeraceae</taxon>
        <taxon>Tautonia</taxon>
    </lineage>
</organism>
<evidence type="ECO:0000259" key="2">
    <source>
        <dbReference type="Pfam" id="PF07589"/>
    </source>
</evidence>
<feature type="domain" description="Ice-binding protein C-terminal" evidence="2">
    <location>
        <begin position="246"/>
        <end position="267"/>
    </location>
</feature>
<protein>
    <recommendedName>
        <fullName evidence="2">Ice-binding protein C-terminal domain-containing protein</fullName>
    </recommendedName>
</protein>
<reference evidence="3 4" key="1">
    <citation type="submission" date="2019-02" db="EMBL/GenBank/DDBJ databases">
        <title>Deep-cultivation of Planctomycetes and their phenomic and genomic characterization uncovers novel biology.</title>
        <authorList>
            <person name="Wiegand S."/>
            <person name="Jogler M."/>
            <person name="Boedeker C."/>
            <person name="Pinto D."/>
            <person name="Vollmers J."/>
            <person name="Rivas-Marin E."/>
            <person name="Kohn T."/>
            <person name="Peeters S.H."/>
            <person name="Heuer A."/>
            <person name="Rast P."/>
            <person name="Oberbeckmann S."/>
            <person name="Bunk B."/>
            <person name="Jeske O."/>
            <person name="Meyerdierks A."/>
            <person name="Storesund J.E."/>
            <person name="Kallscheuer N."/>
            <person name="Luecker S."/>
            <person name="Lage O.M."/>
            <person name="Pohl T."/>
            <person name="Merkel B.J."/>
            <person name="Hornburger P."/>
            <person name="Mueller R.-W."/>
            <person name="Bruemmer F."/>
            <person name="Labrenz M."/>
            <person name="Spormann A.M."/>
            <person name="Op den Camp H."/>
            <person name="Overmann J."/>
            <person name="Amann R."/>
            <person name="Jetten M.S.M."/>
            <person name="Mascher T."/>
            <person name="Medema M.H."/>
            <person name="Devos D.P."/>
            <person name="Kaster A.-K."/>
            <person name="Ovreas L."/>
            <person name="Rohde M."/>
            <person name="Galperin M.Y."/>
            <person name="Jogler C."/>
        </authorList>
    </citation>
    <scope>NUCLEOTIDE SEQUENCE [LARGE SCALE GENOMIC DNA]</scope>
    <source>
        <strain evidence="3 4">ElP</strain>
    </source>
</reference>
<gene>
    <name evidence="3" type="ORF">ElP_17770</name>
</gene>
<dbReference type="InterPro" id="IPR013424">
    <property type="entry name" value="Ice-binding_C"/>
</dbReference>
<accession>A0A518GZ81</accession>
<keyword evidence="4" id="KW-1185">Reference proteome</keyword>
<dbReference type="EMBL" id="CP036426">
    <property type="protein sequence ID" value="QDV33897.1"/>
    <property type="molecule type" value="Genomic_DNA"/>
</dbReference>
<feature type="signal peptide" evidence="1">
    <location>
        <begin position="1"/>
        <end position="26"/>
    </location>
</feature>
<evidence type="ECO:0000313" key="3">
    <source>
        <dbReference type="EMBL" id="QDV33897.1"/>
    </source>
</evidence>
<dbReference type="AlphaFoldDB" id="A0A518GZ81"/>
<name>A0A518GZ81_9BACT</name>
<keyword evidence="1" id="KW-0732">Signal</keyword>
<dbReference type="KEGG" id="tpla:ElP_17770"/>
<evidence type="ECO:0000313" key="4">
    <source>
        <dbReference type="Proteomes" id="UP000317835"/>
    </source>
</evidence>